<sequence length="69" mass="7884">MKDFKEFVGQVREEHYANAVDAIDQLGIQIPFPLTQENSNDLAGIITVMSTICAFELLEKYHNWLNSPE</sequence>
<keyword evidence="2" id="KW-1185">Reference proteome</keyword>
<dbReference type="Proteomes" id="UP000036356">
    <property type="component" value="Unassembled WGS sequence"/>
</dbReference>
<dbReference type="RefSeq" id="WP_047808197.1">
    <property type="nucleotide sequence ID" value="NZ_LDZY01000001.1"/>
</dbReference>
<dbReference type="AlphaFoldDB" id="A0A0J1FWS9"/>
<name>A0A0J1FWS9_9FIRM</name>
<evidence type="ECO:0000313" key="2">
    <source>
        <dbReference type="Proteomes" id="UP000036356"/>
    </source>
</evidence>
<protein>
    <submittedName>
        <fullName evidence="1">Uncharacterized protein</fullName>
    </submittedName>
</protein>
<proteinExistence type="predicted"/>
<gene>
    <name evidence="1" type="ORF">DEAC_c02570</name>
</gene>
<dbReference type="EMBL" id="LDZY01000001">
    <property type="protein sequence ID" value="KLU67850.1"/>
    <property type="molecule type" value="Genomic_DNA"/>
</dbReference>
<comment type="caution">
    <text evidence="1">The sequence shown here is derived from an EMBL/GenBank/DDBJ whole genome shotgun (WGS) entry which is preliminary data.</text>
</comment>
<accession>A0A0J1FWS9</accession>
<reference evidence="1 2" key="1">
    <citation type="submission" date="2015-06" db="EMBL/GenBank/DDBJ databases">
        <title>Draft genome of the moderately acidophilic sulfate reducer Candidatus Desulfosporosinus acididurans strain M1.</title>
        <authorList>
            <person name="Poehlein A."/>
            <person name="Petzsch P."/>
            <person name="Johnson B.D."/>
            <person name="Schloemann M."/>
            <person name="Daniel R."/>
            <person name="Muehling M."/>
        </authorList>
    </citation>
    <scope>NUCLEOTIDE SEQUENCE [LARGE SCALE GENOMIC DNA]</scope>
    <source>
        <strain evidence="1 2">M1</strain>
    </source>
</reference>
<evidence type="ECO:0000313" key="1">
    <source>
        <dbReference type="EMBL" id="KLU67850.1"/>
    </source>
</evidence>
<organism evidence="1 2">
    <name type="scientific">Desulfosporosinus acididurans</name>
    <dbReference type="NCBI Taxonomy" id="476652"/>
    <lineage>
        <taxon>Bacteria</taxon>
        <taxon>Bacillati</taxon>
        <taxon>Bacillota</taxon>
        <taxon>Clostridia</taxon>
        <taxon>Eubacteriales</taxon>
        <taxon>Desulfitobacteriaceae</taxon>
        <taxon>Desulfosporosinus</taxon>
    </lineage>
</organism>
<dbReference type="PATRIC" id="fig|476652.3.peg.253"/>